<evidence type="ECO:0000256" key="1">
    <source>
        <dbReference type="ARBA" id="ARBA00003196"/>
    </source>
</evidence>
<dbReference type="NCBIfam" id="NF033196">
    <property type="entry name" value="c_type_nonphoto"/>
    <property type="match status" value="1"/>
</dbReference>
<reference evidence="11" key="1">
    <citation type="journal article" date="2019" name="Int. J. Syst. Evol. Microbiol.">
        <title>The Global Catalogue of Microorganisms (GCM) 10K type strain sequencing project: providing services to taxonomists for standard genome sequencing and annotation.</title>
        <authorList>
            <consortium name="The Broad Institute Genomics Platform"/>
            <consortium name="The Broad Institute Genome Sequencing Center for Infectious Disease"/>
            <person name="Wu L."/>
            <person name="Ma J."/>
        </authorList>
    </citation>
    <scope>NUCLEOTIDE SEQUENCE [LARGE SCALE GENOMIC DNA]</scope>
    <source>
        <strain evidence="11">KCTC 42217</strain>
    </source>
</reference>
<keyword evidence="9" id="KW-0732">Signal</keyword>
<evidence type="ECO:0000256" key="5">
    <source>
        <dbReference type="ARBA" id="ARBA00022617"/>
    </source>
</evidence>
<keyword evidence="8" id="KW-0408">Iron</keyword>
<feature type="signal peptide" evidence="9">
    <location>
        <begin position="1"/>
        <end position="21"/>
    </location>
</feature>
<feature type="chain" id="PRO_5046165664" description="Photosynthetic reaction center cytochrome c subunit" evidence="9">
    <location>
        <begin position="22"/>
        <end position="133"/>
    </location>
</feature>
<dbReference type="Gene3D" id="1.10.468.10">
    <property type="entry name" value="Photosynthetic Reaction Center, subunit C, domain 2"/>
    <property type="match status" value="1"/>
</dbReference>
<keyword evidence="5" id="KW-0349">Heme</keyword>
<comment type="function">
    <text evidence="1">The reaction center of purple bacteria contains a tightly bound cytochrome molecule which re-reduces the photo oxidized primary electron donor.</text>
</comment>
<keyword evidence="4" id="KW-0602">Photosynthesis</keyword>
<dbReference type="Pfam" id="PF02276">
    <property type="entry name" value="CytoC_RC"/>
    <property type="match status" value="1"/>
</dbReference>
<evidence type="ECO:0000256" key="3">
    <source>
        <dbReference type="ARBA" id="ARBA00022448"/>
    </source>
</evidence>
<protein>
    <recommendedName>
        <fullName evidence="2">Photosynthetic reaction center cytochrome c subunit</fullName>
    </recommendedName>
</protein>
<keyword evidence="7" id="KW-0249">Electron transport</keyword>
<dbReference type="Proteomes" id="UP001597387">
    <property type="component" value="Unassembled WGS sequence"/>
</dbReference>
<keyword evidence="6" id="KW-0479">Metal-binding</keyword>
<evidence type="ECO:0000313" key="11">
    <source>
        <dbReference type="Proteomes" id="UP001597387"/>
    </source>
</evidence>
<dbReference type="InterPro" id="IPR036280">
    <property type="entry name" value="Multihaem_cyt_sf"/>
</dbReference>
<proteinExistence type="predicted"/>
<sequence>MKLRTFLILTLISCIIIGTSATMPVQDEKKDPQYTNLRVLPKNISSDELKKVMDHYSVSLGVKCNFCHVRNEETKKMDFASDAKEEKVIARSMMKMTNKLNIKNFGEKKTQYNQAVMEVSCKTCHRGKAHPEG</sequence>
<keyword evidence="3" id="KW-0813">Transport</keyword>
<evidence type="ECO:0000256" key="6">
    <source>
        <dbReference type="ARBA" id="ARBA00022723"/>
    </source>
</evidence>
<evidence type="ECO:0000313" key="10">
    <source>
        <dbReference type="EMBL" id="MFD2162912.1"/>
    </source>
</evidence>
<dbReference type="EMBL" id="JBHUHZ010000001">
    <property type="protein sequence ID" value="MFD2162912.1"/>
    <property type="molecule type" value="Genomic_DNA"/>
</dbReference>
<evidence type="ECO:0000256" key="9">
    <source>
        <dbReference type="SAM" id="SignalP"/>
    </source>
</evidence>
<evidence type="ECO:0000256" key="2">
    <source>
        <dbReference type="ARBA" id="ARBA00015978"/>
    </source>
</evidence>
<accession>A0ABW4ZMP5</accession>
<dbReference type="RefSeq" id="WP_255902674.1">
    <property type="nucleotide sequence ID" value="NZ_JAFMZO010000003.1"/>
</dbReference>
<dbReference type="InterPro" id="IPR023119">
    <property type="entry name" value="Multihaem_cyt_PRC_cyt_su-like"/>
</dbReference>
<evidence type="ECO:0000256" key="8">
    <source>
        <dbReference type="ARBA" id="ARBA00023004"/>
    </source>
</evidence>
<gene>
    <name evidence="10" type="ORF">ACFSJU_10955</name>
</gene>
<dbReference type="InterPro" id="IPR003158">
    <property type="entry name" value="Photosyn_RC_cyt_c-su"/>
</dbReference>
<evidence type="ECO:0000256" key="4">
    <source>
        <dbReference type="ARBA" id="ARBA00022531"/>
    </source>
</evidence>
<dbReference type="SUPFAM" id="SSF48695">
    <property type="entry name" value="Multiheme cytochromes"/>
    <property type="match status" value="1"/>
</dbReference>
<evidence type="ECO:0000256" key="7">
    <source>
        <dbReference type="ARBA" id="ARBA00022982"/>
    </source>
</evidence>
<organism evidence="10 11">
    <name type="scientific">Paradesertivirga mongoliensis</name>
    <dbReference type="NCBI Taxonomy" id="2100740"/>
    <lineage>
        <taxon>Bacteria</taxon>
        <taxon>Pseudomonadati</taxon>
        <taxon>Bacteroidota</taxon>
        <taxon>Sphingobacteriia</taxon>
        <taxon>Sphingobacteriales</taxon>
        <taxon>Sphingobacteriaceae</taxon>
        <taxon>Paradesertivirga</taxon>
    </lineage>
</organism>
<comment type="caution">
    <text evidence="10">The sequence shown here is derived from an EMBL/GenBank/DDBJ whole genome shotgun (WGS) entry which is preliminary data.</text>
</comment>
<keyword evidence="11" id="KW-1185">Reference proteome</keyword>
<name>A0ABW4ZMP5_9SPHI</name>